<proteinExistence type="predicted"/>
<organism evidence="1 2">
    <name type="scientific">Lactuca virosa</name>
    <dbReference type="NCBI Taxonomy" id="75947"/>
    <lineage>
        <taxon>Eukaryota</taxon>
        <taxon>Viridiplantae</taxon>
        <taxon>Streptophyta</taxon>
        <taxon>Embryophyta</taxon>
        <taxon>Tracheophyta</taxon>
        <taxon>Spermatophyta</taxon>
        <taxon>Magnoliopsida</taxon>
        <taxon>eudicotyledons</taxon>
        <taxon>Gunneridae</taxon>
        <taxon>Pentapetalae</taxon>
        <taxon>asterids</taxon>
        <taxon>campanulids</taxon>
        <taxon>Asterales</taxon>
        <taxon>Asteraceae</taxon>
        <taxon>Cichorioideae</taxon>
        <taxon>Cichorieae</taxon>
        <taxon>Lactucinae</taxon>
        <taxon>Lactuca</taxon>
    </lineage>
</organism>
<comment type="caution">
    <text evidence="1">The sequence shown here is derived from an EMBL/GenBank/DDBJ whole genome shotgun (WGS) entry which is preliminary data.</text>
</comment>
<accession>A0AAU9NNY7</accession>
<name>A0AAU9NNY7_9ASTR</name>
<gene>
    <name evidence="1" type="ORF">LVIROSA_LOCUS25782</name>
</gene>
<sequence>MRPKNHLPSLLQTPFSSLSTNMAVYVLDLASSILRIQDHSNFAPLLTRFRSSDFVNPINIALLQVESLVC</sequence>
<keyword evidence="2" id="KW-1185">Reference proteome</keyword>
<dbReference type="EMBL" id="CAKMRJ010005057">
    <property type="protein sequence ID" value="CAH1439597.1"/>
    <property type="molecule type" value="Genomic_DNA"/>
</dbReference>
<dbReference type="AlphaFoldDB" id="A0AAU9NNY7"/>
<dbReference type="Proteomes" id="UP001157418">
    <property type="component" value="Unassembled WGS sequence"/>
</dbReference>
<evidence type="ECO:0000313" key="2">
    <source>
        <dbReference type="Proteomes" id="UP001157418"/>
    </source>
</evidence>
<evidence type="ECO:0000313" key="1">
    <source>
        <dbReference type="EMBL" id="CAH1439597.1"/>
    </source>
</evidence>
<protein>
    <submittedName>
        <fullName evidence="1">Uncharacterized protein</fullName>
    </submittedName>
</protein>
<reference evidence="1 2" key="1">
    <citation type="submission" date="2022-01" db="EMBL/GenBank/DDBJ databases">
        <authorList>
            <person name="Xiong W."/>
            <person name="Schranz E."/>
        </authorList>
    </citation>
    <scope>NUCLEOTIDE SEQUENCE [LARGE SCALE GENOMIC DNA]</scope>
</reference>